<dbReference type="SMART" id="SM00517">
    <property type="entry name" value="PolyA"/>
    <property type="match status" value="1"/>
</dbReference>
<evidence type="ECO:0000259" key="5">
    <source>
        <dbReference type="PROSITE" id="PS50102"/>
    </source>
</evidence>
<evidence type="ECO:0000313" key="8">
    <source>
        <dbReference type="Proteomes" id="UP001295684"/>
    </source>
</evidence>
<dbReference type="InterPro" id="IPR036053">
    <property type="entry name" value="PABP-dom"/>
</dbReference>
<evidence type="ECO:0000259" key="6">
    <source>
        <dbReference type="PROSITE" id="PS51309"/>
    </source>
</evidence>
<dbReference type="Proteomes" id="UP001295684">
    <property type="component" value="Unassembled WGS sequence"/>
</dbReference>
<dbReference type="InterPro" id="IPR000504">
    <property type="entry name" value="RRM_dom"/>
</dbReference>
<evidence type="ECO:0000256" key="2">
    <source>
        <dbReference type="ARBA" id="ARBA00022884"/>
    </source>
</evidence>
<reference evidence="7" key="1">
    <citation type="submission" date="2023-07" db="EMBL/GenBank/DDBJ databases">
        <authorList>
            <consortium name="AG Swart"/>
            <person name="Singh M."/>
            <person name="Singh A."/>
            <person name="Seah K."/>
            <person name="Emmerich C."/>
        </authorList>
    </citation>
    <scope>NUCLEOTIDE SEQUENCE</scope>
    <source>
        <strain evidence="7">DP1</strain>
    </source>
</reference>
<evidence type="ECO:0000256" key="4">
    <source>
        <dbReference type="SAM" id="MobiDB-lite"/>
    </source>
</evidence>
<comment type="caution">
    <text evidence="7">The sequence shown here is derived from an EMBL/GenBank/DDBJ whole genome shotgun (WGS) entry which is preliminary data.</text>
</comment>
<protein>
    <recommendedName>
        <fullName evidence="9">Polyadenylate-binding protein</fullName>
    </recommendedName>
</protein>
<feature type="domain" description="RRM" evidence="5">
    <location>
        <begin position="283"/>
        <end position="369"/>
    </location>
</feature>
<feature type="compositionally biased region" description="Pro residues" evidence="4">
    <location>
        <begin position="503"/>
        <end position="513"/>
    </location>
</feature>
<evidence type="ECO:0000256" key="1">
    <source>
        <dbReference type="ARBA" id="ARBA00008557"/>
    </source>
</evidence>
<dbReference type="PANTHER" id="PTHR48027">
    <property type="entry name" value="HETEROGENEOUS NUCLEAR RIBONUCLEOPROTEIN 87F-RELATED"/>
    <property type="match status" value="1"/>
</dbReference>
<evidence type="ECO:0008006" key="9">
    <source>
        <dbReference type="Google" id="ProtNLM"/>
    </source>
</evidence>
<proteinExistence type="inferred from homology"/>
<dbReference type="PROSITE" id="PS50102">
    <property type="entry name" value="RRM"/>
    <property type="match status" value="3"/>
</dbReference>
<keyword evidence="8" id="KW-1185">Reference proteome</keyword>
<feature type="domain" description="RRM" evidence="5">
    <location>
        <begin position="95"/>
        <end position="181"/>
    </location>
</feature>
<dbReference type="CDD" id="cd00590">
    <property type="entry name" value="RRM_SF"/>
    <property type="match status" value="1"/>
</dbReference>
<dbReference type="Pfam" id="PF00658">
    <property type="entry name" value="MLLE"/>
    <property type="match status" value="1"/>
</dbReference>
<dbReference type="InterPro" id="IPR052462">
    <property type="entry name" value="SLIRP/GR-RBP-like"/>
</dbReference>
<dbReference type="AlphaFoldDB" id="A0AAD1U8G0"/>
<evidence type="ECO:0000313" key="7">
    <source>
        <dbReference type="EMBL" id="CAI2360803.1"/>
    </source>
</evidence>
<dbReference type="Gene3D" id="3.30.70.330">
    <property type="match status" value="3"/>
</dbReference>
<dbReference type="EMBL" id="CAMPGE010002000">
    <property type="protein sequence ID" value="CAI2360803.1"/>
    <property type="molecule type" value="Genomic_DNA"/>
</dbReference>
<dbReference type="SUPFAM" id="SSF63570">
    <property type="entry name" value="PABC (PABP) domain"/>
    <property type="match status" value="1"/>
</dbReference>
<comment type="similarity">
    <text evidence="1">Belongs to the polyadenylate-binding protein type-1 family.</text>
</comment>
<organism evidence="7 8">
    <name type="scientific">Euplotes crassus</name>
    <dbReference type="NCBI Taxonomy" id="5936"/>
    <lineage>
        <taxon>Eukaryota</taxon>
        <taxon>Sar</taxon>
        <taxon>Alveolata</taxon>
        <taxon>Ciliophora</taxon>
        <taxon>Intramacronucleata</taxon>
        <taxon>Spirotrichea</taxon>
        <taxon>Hypotrichia</taxon>
        <taxon>Euplotida</taxon>
        <taxon>Euplotidae</taxon>
        <taxon>Moneuplotes</taxon>
    </lineage>
</organism>
<dbReference type="InterPro" id="IPR002004">
    <property type="entry name" value="PABP_HYD_C"/>
</dbReference>
<dbReference type="Gene3D" id="1.10.1900.10">
    <property type="entry name" value="c-terminal domain of poly(a) binding protein"/>
    <property type="match status" value="1"/>
</dbReference>
<feature type="domain" description="RRM" evidence="5">
    <location>
        <begin position="190"/>
        <end position="268"/>
    </location>
</feature>
<dbReference type="SMART" id="SM00360">
    <property type="entry name" value="RRM"/>
    <property type="match status" value="4"/>
</dbReference>
<dbReference type="InterPro" id="IPR012677">
    <property type="entry name" value="Nucleotide-bd_a/b_plait_sf"/>
</dbReference>
<evidence type="ECO:0000256" key="3">
    <source>
        <dbReference type="PROSITE-ProRule" id="PRU00176"/>
    </source>
</evidence>
<feature type="compositionally biased region" description="Basic residues" evidence="4">
    <location>
        <begin position="441"/>
        <end position="451"/>
    </location>
</feature>
<dbReference type="Pfam" id="PF00076">
    <property type="entry name" value="RRM_1"/>
    <property type="match status" value="3"/>
</dbReference>
<feature type="domain" description="PABC" evidence="6">
    <location>
        <begin position="532"/>
        <end position="609"/>
    </location>
</feature>
<dbReference type="GO" id="GO:0003723">
    <property type="term" value="F:RNA binding"/>
    <property type="evidence" value="ECO:0007669"/>
    <property type="project" value="UniProtKB-UniRule"/>
</dbReference>
<gene>
    <name evidence="7" type="ORF">ECRASSUSDP1_LOCUS2108</name>
</gene>
<name>A0AAD1U8G0_EUPCR</name>
<sequence length="609" mass="68359">MSQEDYLVHISELPTDVEKQDLEEFFKNNGIEGVSVSVLKPHYKLPIKWAKVQMGSSANYTKATTELRYPHVKHNIESRLLENITDGSLKGASETNAVVKGLNKEKVDSAVLEKFFSENVGPVKCCKVSKTIEQNDTDISCKSNGYGFVNFASKELLDKAIEELNGKELEGETISIERYNKDIKRDTKFNNLYVRGFGESFTEEDLKNLFSPYGELGSVKLMTDEEGKSKLFGFVCFVESEPALKAAEEMNNKDLGDGKTLYVAKFEKKANRWNALKKSLARANLYVRNFDKNVTEEDLMKFFGGDAVVRNVRIMTTDVNKEDGVIKESKQFGFVSFNNPNDASKIIQKYQNEDLEFNNKQLYVNYYEDKNARKKRLANSKKDNLMGILDQSFAGQGADGQNNMMEYFMQIFQQYFKNFQSQGFGGQYGGGYPDNYQHNYNRRGGPRHHNRGGYGGHSYNQYGGHGQNMYNRPPRQDIHNSYANASAGLPNTAPPMVGGNLPPTAPVSQAPPMPVQPPVTNASATKYVNDVVTLINGASFTSLSEDDKREKIGEEIYSYVLEKAGDESAPKITGMIIDLPFDDLISSIQTYGGIEDKIREGLELLQEDS</sequence>
<feature type="region of interest" description="Disordered" evidence="4">
    <location>
        <begin position="441"/>
        <end position="513"/>
    </location>
</feature>
<dbReference type="InterPro" id="IPR035979">
    <property type="entry name" value="RBD_domain_sf"/>
</dbReference>
<accession>A0AAD1U8G0</accession>
<dbReference type="PROSITE" id="PS51309">
    <property type="entry name" value="PABC"/>
    <property type="match status" value="1"/>
</dbReference>
<keyword evidence="2 3" id="KW-0694">RNA-binding</keyword>
<dbReference type="SUPFAM" id="SSF54928">
    <property type="entry name" value="RNA-binding domain, RBD"/>
    <property type="match status" value="3"/>
</dbReference>